<protein>
    <recommendedName>
        <fullName evidence="5">KWG Leptospira</fullName>
    </recommendedName>
</protein>
<evidence type="ECO:0000256" key="2">
    <source>
        <dbReference type="SAM" id="Phobius"/>
    </source>
</evidence>
<gene>
    <name evidence="3" type="ORF">DSM106044_01485</name>
</gene>
<feature type="compositionally biased region" description="Acidic residues" evidence="1">
    <location>
        <begin position="231"/>
        <end position="256"/>
    </location>
</feature>
<evidence type="ECO:0000256" key="1">
    <source>
        <dbReference type="SAM" id="MobiDB-lite"/>
    </source>
</evidence>
<evidence type="ECO:0000313" key="3">
    <source>
        <dbReference type="EMBL" id="TLD01630.1"/>
    </source>
</evidence>
<evidence type="ECO:0000313" key="4">
    <source>
        <dbReference type="Proteomes" id="UP000306509"/>
    </source>
</evidence>
<dbReference type="STRING" id="180332.GCA_000797495_05655"/>
<dbReference type="EMBL" id="QGQD01000035">
    <property type="protein sequence ID" value="TLD01630.1"/>
    <property type="molecule type" value="Genomic_DNA"/>
</dbReference>
<sequence>MKIKKRLKNLNLKYLFQKKSYHRLIKQVIAVCLVCMLASQCGIWFNRSKITWFNEKVSNVVTDENSRLIIATSSENGKSGALNYEGEVVLPFESTIFDPWTGELIKDGMYHEGNLFWVISDRKVGIVNDKNETVIPQEYGFLQKTQENQFIAGTGELSNAGAGGGYYAYKKYGVITEKGETLIPLEYDSLTMSDDGGYIGVIHEDTRTVTRYFFDSGNLDKEKIQERETEPETEDILQESELQENSTEEGETEEQSGTEGRQTEEQSGTEDRQTEEQSGTEGSSETTDSAGNNNAEGTGGAGNGVTESGNEAEDTTGNSAGGEAEDNGESENRDTTDTDAAEAGNMDIQNYEGVAGNYDGVNRYVDGGDRRLRIFKGTCTLEDRNENIILTFEGPRTENVDMPVFAQDNKLLIDTKDTFYRVYNAGDGTLLCDVGAETDCMITSELITYDDGKDYVVKNYQNRELFRIGKGEQDRFFNSTNEKSRFIFQNSYFVYQGDKGRTLVTNSGVVVAEYLDSILYNDENNTKEKETERVFICERNGKYGAFTAGGDKILDFVYDDIEFFNGHVDALRITDKKGLVGAANYQGQEIIPIEYDNVGYGKTIYAADSRNSKSYTILSDGGQENWYFGQKGNDIYYLDNEGNQLQKVRYVMEEEKGNDLSDYVLIHNIPENPVSYRITGNQTVMDNTYSMGLAFSRSKIVTKIEQSDITFLLVDNLSEKLGIYKYNYGTITLTGYQHLFWQIWHASSRLALVLLLLMLFTGICYTEIADSFYFWRKKTAQRLKQKRGRKDGTQKAGTGRRIKKL</sequence>
<dbReference type="Pfam" id="PF14903">
    <property type="entry name" value="WG_beta_rep"/>
    <property type="match status" value="2"/>
</dbReference>
<keyword evidence="2" id="KW-0472">Membrane</keyword>
<dbReference type="Proteomes" id="UP000306509">
    <property type="component" value="Unassembled WGS sequence"/>
</dbReference>
<keyword evidence="2" id="KW-1133">Transmembrane helix</keyword>
<feature type="compositionally biased region" description="Low complexity" evidence="1">
    <location>
        <begin position="276"/>
        <end position="296"/>
    </location>
</feature>
<comment type="caution">
    <text evidence="3">The sequence shown here is derived from an EMBL/GenBank/DDBJ whole genome shotgun (WGS) entry which is preliminary data.</text>
</comment>
<evidence type="ECO:0008006" key="5">
    <source>
        <dbReference type="Google" id="ProtNLM"/>
    </source>
</evidence>
<reference evidence="3 4" key="1">
    <citation type="journal article" date="2019" name="Anaerobe">
        <title>Detection of Robinsoniella peoriensis in multiple bone samples of a trauma patient.</title>
        <authorList>
            <person name="Schrottner P."/>
            <person name="Hartwich K."/>
            <person name="Bunk B."/>
            <person name="Schober I."/>
            <person name="Helbig S."/>
            <person name="Rudolph W.W."/>
            <person name="Gunzer F."/>
        </authorList>
    </citation>
    <scope>NUCLEOTIDE SEQUENCE [LARGE SCALE GENOMIC DNA]</scope>
    <source>
        <strain evidence="3 4">DSM 106044</strain>
    </source>
</reference>
<feature type="compositionally biased region" description="Basic and acidic residues" evidence="1">
    <location>
        <begin position="261"/>
        <end position="275"/>
    </location>
</feature>
<feature type="transmembrane region" description="Helical" evidence="2">
    <location>
        <begin position="750"/>
        <end position="775"/>
    </location>
</feature>
<keyword evidence="2" id="KW-0812">Transmembrane</keyword>
<proteinExistence type="predicted"/>
<dbReference type="AlphaFoldDB" id="A0A4U8Q9F3"/>
<feature type="transmembrane region" description="Helical" evidence="2">
    <location>
        <begin position="21"/>
        <end position="45"/>
    </location>
</feature>
<accession>A0A4U8Q9F3</accession>
<dbReference type="RefSeq" id="WP_047832305.1">
    <property type="nucleotide sequence ID" value="NZ_QGQD01000035.1"/>
</dbReference>
<keyword evidence="4" id="KW-1185">Reference proteome</keyword>
<organism evidence="3 4">
    <name type="scientific">Robinsoniella peoriensis</name>
    <dbReference type="NCBI Taxonomy" id="180332"/>
    <lineage>
        <taxon>Bacteria</taxon>
        <taxon>Bacillati</taxon>
        <taxon>Bacillota</taxon>
        <taxon>Clostridia</taxon>
        <taxon>Lachnospirales</taxon>
        <taxon>Lachnospiraceae</taxon>
        <taxon>Robinsoniella</taxon>
    </lineage>
</organism>
<dbReference type="InterPro" id="IPR032774">
    <property type="entry name" value="WG_beta_rep"/>
</dbReference>
<feature type="region of interest" description="Disordered" evidence="1">
    <location>
        <begin position="222"/>
        <end position="344"/>
    </location>
</feature>
<name>A0A4U8Q9F3_9FIRM</name>
<feature type="region of interest" description="Disordered" evidence="1">
    <location>
        <begin position="785"/>
        <end position="805"/>
    </location>
</feature>